<feature type="transmembrane region" description="Helical" evidence="10">
    <location>
        <begin position="6"/>
        <end position="25"/>
    </location>
</feature>
<feature type="transmembrane region" description="Helical" evidence="10">
    <location>
        <begin position="164"/>
        <end position="185"/>
    </location>
</feature>
<evidence type="ECO:0000256" key="5">
    <source>
        <dbReference type="ARBA" id="ARBA00022538"/>
    </source>
</evidence>
<evidence type="ECO:0000256" key="3">
    <source>
        <dbReference type="ARBA" id="ARBA00022449"/>
    </source>
</evidence>
<evidence type="ECO:0000313" key="12">
    <source>
        <dbReference type="EMBL" id="MEY1660651.1"/>
    </source>
</evidence>
<gene>
    <name evidence="12" type="ORF">AB5I84_00645</name>
</gene>
<evidence type="ECO:0000256" key="6">
    <source>
        <dbReference type="ARBA" id="ARBA00022692"/>
    </source>
</evidence>
<feature type="transmembrane region" description="Helical" evidence="10">
    <location>
        <begin position="334"/>
        <end position="354"/>
    </location>
</feature>
<dbReference type="InterPro" id="IPR006037">
    <property type="entry name" value="RCK_C"/>
</dbReference>
<comment type="caution">
    <text evidence="12">The sequence shown here is derived from an EMBL/GenBank/DDBJ whole genome shotgun (WGS) entry which is preliminary data.</text>
</comment>
<dbReference type="SMART" id="SM01091">
    <property type="entry name" value="CorC_HlyC"/>
    <property type="match status" value="1"/>
</dbReference>
<feature type="transmembrane region" description="Helical" evidence="10">
    <location>
        <begin position="191"/>
        <end position="213"/>
    </location>
</feature>
<keyword evidence="5" id="KW-0630">Potassium</keyword>
<evidence type="ECO:0000256" key="10">
    <source>
        <dbReference type="SAM" id="Phobius"/>
    </source>
</evidence>
<protein>
    <submittedName>
        <fullName evidence="12">Potassium/proton antiporter</fullName>
    </submittedName>
</protein>
<feature type="transmembrane region" description="Helical" evidence="10">
    <location>
        <begin position="303"/>
        <end position="322"/>
    </location>
</feature>
<dbReference type="Gene3D" id="1.20.1530.20">
    <property type="match status" value="1"/>
</dbReference>
<evidence type="ECO:0000256" key="1">
    <source>
        <dbReference type="ARBA" id="ARBA00004651"/>
    </source>
</evidence>
<dbReference type="Pfam" id="PF00999">
    <property type="entry name" value="Na_H_Exchanger"/>
    <property type="match status" value="1"/>
</dbReference>
<dbReference type="InterPro" id="IPR036721">
    <property type="entry name" value="RCK_C_sf"/>
</dbReference>
<keyword evidence="6 10" id="KW-0812">Transmembrane</keyword>
<dbReference type="NCBIfam" id="NF003715">
    <property type="entry name" value="PRK05326.1-2"/>
    <property type="match status" value="1"/>
</dbReference>
<dbReference type="PROSITE" id="PS51202">
    <property type="entry name" value="RCK_C"/>
    <property type="match status" value="1"/>
</dbReference>
<keyword evidence="8" id="KW-0406">Ion transport</keyword>
<dbReference type="InterPro" id="IPR005170">
    <property type="entry name" value="Transptr-assoc_dom"/>
</dbReference>
<evidence type="ECO:0000313" key="13">
    <source>
        <dbReference type="Proteomes" id="UP001562065"/>
    </source>
</evidence>
<dbReference type="InterPro" id="IPR006153">
    <property type="entry name" value="Cation/H_exchanger_TM"/>
</dbReference>
<keyword evidence="7 10" id="KW-1133">Transmembrane helix</keyword>
<feature type="transmembrane region" description="Helical" evidence="10">
    <location>
        <begin position="225"/>
        <end position="253"/>
    </location>
</feature>
<feature type="transmembrane region" description="Helical" evidence="10">
    <location>
        <begin position="59"/>
        <end position="78"/>
    </location>
</feature>
<keyword evidence="9 10" id="KW-0472">Membrane</keyword>
<evidence type="ECO:0000256" key="8">
    <source>
        <dbReference type="ARBA" id="ARBA00023065"/>
    </source>
</evidence>
<evidence type="ECO:0000256" key="2">
    <source>
        <dbReference type="ARBA" id="ARBA00022448"/>
    </source>
</evidence>
<dbReference type="PANTHER" id="PTHR32507">
    <property type="entry name" value="NA(+)/H(+) ANTIPORTER 1"/>
    <property type="match status" value="1"/>
</dbReference>
<keyword evidence="4" id="KW-1003">Cell membrane</keyword>
<accession>A0ABV4ACT3</accession>
<feature type="transmembrane region" description="Helical" evidence="10">
    <location>
        <begin position="119"/>
        <end position="139"/>
    </location>
</feature>
<dbReference type="NCBIfam" id="NF003716">
    <property type="entry name" value="PRK05326.1-3"/>
    <property type="match status" value="1"/>
</dbReference>
<proteinExistence type="predicted"/>
<sequence length="567" mass="60644">MENIDVIILAGAMVLFIGLLLGTLSPRVGVPTLLAFLAVGIAAGEDGIGKIQFEDVDTVFLISNLALAIILLDGGLRTRLEHFRVALKPALTLATLGVVLPAALTGAFATWLLGVDWRIGLLVGGIIGSTDAAAVFSMIRSSGVRLNERVSSTLEMESGLNDPMAIFITVMLIELITNPAMSWGLQTLGMLVQQFGVGVLMGILLGIALAELLVRVRGNEGLHALLLCTGGLTIWALANMLGGSGFLAAYIAGLMAGNWRQGTSDNVLRSMDSMAWLSQSGLFLMLGLLVTPREMLESLVPGLCIAAFLMLVARPLATWLLLKPFNYPKSEQIFIAWTGLRGAVPVVLAVFPLVAGIEESRQIFNIVFVVVMASLLLQGMTLGPLARTLKLALPHAAQPINEVELAGLDDRFIVQYAVGADSKADGRSLDLIPPTTQLLALSRAGAPLECDDHTTLQAGDILTLMTTPADQTPMSEWLHASPQELRTFYGDFIVNSSVPVADLLDNYGLSGVSERDASLTLEQYFQEHHRGQPVLGDAVELVGLRLRARVIEGGRVTRFGIRLPHAH</sequence>
<evidence type="ECO:0000256" key="7">
    <source>
        <dbReference type="ARBA" id="ARBA00022989"/>
    </source>
</evidence>
<keyword evidence="13" id="KW-1185">Reference proteome</keyword>
<dbReference type="InterPro" id="IPR038770">
    <property type="entry name" value="Na+/solute_symporter_sf"/>
</dbReference>
<feature type="domain" description="RCK C-terminal" evidence="11">
    <location>
        <begin position="400"/>
        <end position="481"/>
    </location>
</feature>
<name>A0ABV4ACT3_9GAMM</name>
<dbReference type="EMBL" id="JBGCUO010000001">
    <property type="protein sequence ID" value="MEY1660651.1"/>
    <property type="molecule type" value="Genomic_DNA"/>
</dbReference>
<feature type="transmembrane region" description="Helical" evidence="10">
    <location>
        <begin position="366"/>
        <end position="386"/>
    </location>
</feature>
<comment type="subcellular location">
    <subcellularLocation>
        <location evidence="1">Cell membrane</location>
        <topology evidence="1">Multi-pass membrane protein</topology>
    </subcellularLocation>
</comment>
<keyword evidence="5" id="KW-0633">Potassium transport</keyword>
<keyword evidence="2" id="KW-0813">Transport</keyword>
<dbReference type="Proteomes" id="UP001562065">
    <property type="component" value="Unassembled WGS sequence"/>
</dbReference>
<dbReference type="SUPFAM" id="SSF116726">
    <property type="entry name" value="TrkA C-terminal domain-like"/>
    <property type="match status" value="1"/>
</dbReference>
<feature type="transmembrane region" description="Helical" evidence="10">
    <location>
        <begin position="273"/>
        <end position="291"/>
    </location>
</feature>
<dbReference type="NCBIfam" id="NF003714">
    <property type="entry name" value="PRK05326.1-1"/>
    <property type="match status" value="1"/>
</dbReference>
<keyword evidence="3" id="KW-0050">Antiport</keyword>
<dbReference type="PANTHER" id="PTHR32507:SF7">
    <property type="entry name" value="K(+)_H(+) ANTIPORTER NHAP2"/>
    <property type="match status" value="1"/>
</dbReference>
<feature type="transmembrane region" description="Helical" evidence="10">
    <location>
        <begin position="90"/>
        <end position="113"/>
    </location>
</feature>
<evidence type="ECO:0000256" key="4">
    <source>
        <dbReference type="ARBA" id="ARBA00022475"/>
    </source>
</evidence>
<evidence type="ECO:0000256" key="9">
    <source>
        <dbReference type="ARBA" id="ARBA00023136"/>
    </source>
</evidence>
<dbReference type="RefSeq" id="WP_369453897.1">
    <property type="nucleotide sequence ID" value="NZ_JBGCUO010000001.1"/>
</dbReference>
<reference evidence="12 13" key="1">
    <citation type="submission" date="2024-07" db="EMBL/GenBank/DDBJ databases">
        <authorList>
            <person name="Ren Q."/>
        </authorList>
    </citation>
    <scope>NUCLEOTIDE SEQUENCE [LARGE SCALE GENOMIC DNA]</scope>
    <source>
        <strain evidence="12 13">REN37</strain>
    </source>
</reference>
<evidence type="ECO:0000259" key="11">
    <source>
        <dbReference type="PROSITE" id="PS51202"/>
    </source>
</evidence>
<organism evidence="12 13">
    <name type="scientific">Isoalcanivorax beigongshangi</name>
    <dbReference type="NCBI Taxonomy" id="3238810"/>
    <lineage>
        <taxon>Bacteria</taxon>
        <taxon>Pseudomonadati</taxon>
        <taxon>Pseudomonadota</taxon>
        <taxon>Gammaproteobacteria</taxon>
        <taxon>Oceanospirillales</taxon>
        <taxon>Alcanivoracaceae</taxon>
        <taxon>Isoalcanivorax</taxon>
    </lineage>
</organism>